<comment type="caution">
    <text evidence="2">The sequence shown here is derived from an EMBL/GenBank/DDBJ whole genome shotgun (WGS) entry which is preliminary data.</text>
</comment>
<gene>
    <name evidence="2" type="ORF">EAH80_29010</name>
</gene>
<dbReference type="Gene3D" id="3.40.50.2000">
    <property type="entry name" value="Glycogen Phosphorylase B"/>
    <property type="match status" value="1"/>
</dbReference>
<dbReference type="Proteomes" id="UP000320095">
    <property type="component" value="Unassembled WGS sequence"/>
</dbReference>
<feature type="domain" description="Glycosyl transferase family 28 C-terminal" evidence="1">
    <location>
        <begin position="230"/>
        <end position="279"/>
    </location>
</feature>
<dbReference type="InterPro" id="IPR007235">
    <property type="entry name" value="Glyco_trans_28_C"/>
</dbReference>
<keyword evidence="3" id="KW-1185">Reference proteome</keyword>
<dbReference type="Pfam" id="PF04101">
    <property type="entry name" value="Glyco_tran_28_C"/>
    <property type="match status" value="1"/>
</dbReference>
<sequence>MIGYYVHHHGRGHLARATSICAHLSRPVTVLTSLPLAEEWPFDAVVELPRDDGDEPAVDATASGVFHWAPLHHSGLRMRMRQIAEWVAVARPAAVVVDVSVEVATFLRLLGVPVVVVAMPGERTDRPHELVYELADHILAAWPRSLYQPDWLRRYDFKTSYVGGISRFEGRSHSGAHRDGPRHVLTLGGAGGSTVDVAMIDQYATDHPRFRWSALGVAGARWSDDPWDELCDADVVVAHAGQSSIADIATAARPAIVVPQPRPFDEQAVTATVLGRSGLAVSLDGWPRSGEWEPLIDRALRLDVDEWRRWQTVGAPARAAAAIDEVAARRGPVSAA</sequence>
<protein>
    <recommendedName>
        <fullName evidence="1">Glycosyl transferase family 28 C-terminal domain-containing protein</fullName>
    </recommendedName>
</protein>
<reference evidence="2 3" key="1">
    <citation type="journal article" date="2019" name="Environ. Microbiol.">
        <title>Species interactions and distinct microbial communities in high Arctic permafrost affected cryosols are associated with the CH4 and CO2 gas fluxes.</title>
        <authorList>
            <person name="Altshuler I."/>
            <person name="Hamel J."/>
            <person name="Turney S."/>
            <person name="Magnuson E."/>
            <person name="Levesque R."/>
            <person name="Greer C."/>
            <person name="Whyte L.G."/>
        </authorList>
    </citation>
    <scope>NUCLEOTIDE SEQUENCE [LARGE SCALE GENOMIC DNA]</scope>
    <source>
        <strain evidence="2 3">S5.20</strain>
    </source>
</reference>
<dbReference type="OrthoDB" id="9809594at2"/>
<dbReference type="RefSeq" id="WP_140699363.1">
    <property type="nucleotide sequence ID" value="NZ_RCZG01000022.1"/>
</dbReference>
<dbReference type="SUPFAM" id="SSF53756">
    <property type="entry name" value="UDP-Glycosyltransferase/glycogen phosphorylase"/>
    <property type="match status" value="1"/>
</dbReference>
<dbReference type="AlphaFoldDB" id="A0A502DRM2"/>
<dbReference type="GO" id="GO:0016758">
    <property type="term" value="F:hexosyltransferase activity"/>
    <property type="evidence" value="ECO:0007669"/>
    <property type="project" value="InterPro"/>
</dbReference>
<accession>A0A502DRM2</accession>
<dbReference type="EMBL" id="RCZG01000022">
    <property type="protein sequence ID" value="TPG27360.1"/>
    <property type="molecule type" value="Genomic_DNA"/>
</dbReference>
<evidence type="ECO:0000313" key="2">
    <source>
        <dbReference type="EMBL" id="TPG27360.1"/>
    </source>
</evidence>
<evidence type="ECO:0000313" key="3">
    <source>
        <dbReference type="Proteomes" id="UP000320095"/>
    </source>
</evidence>
<organism evidence="2 3">
    <name type="scientific">Mycolicibacterium hodleri</name>
    <dbReference type="NCBI Taxonomy" id="49897"/>
    <lineage>
        <taxon>Bacteria</taxon>
        <taxon>Bacillati</taxon>
        <taxon>Actinomycetota</taxon>
        <taxon>Actinomycetes</taxon>
        <taxon>Mycobacteriales</taxon>
        <taxon>Mycobacteriaceae</taxon>
        <taxon>Mycolicibacterium</taxon>
    </lineage>
</organism>
<proteinExistence type="predicted"/>
<evidence type="ECO:0000259" key="1">
    <source>
        <dbReference type="Pfam" id="PF04101"/>
    </source>
</evidence>
<name>A0A502DRM2_9MYCO</name>